<organism evidence="2 3">
    <name type="scientific">Novosphingobium pentaromativorans US6-1</name>
    <dbReference type="NCBI Taxonomy" id="1088721"/>
    <lineage>
        <taxon>Bacteria</taxon>
        <taxon>Pseudomonadati</taxon>
        <taxon>Pseudomonadota</taxon>
        <taxon>Alphaproteobacteria</taxon>
        <taxon>Sphingomonadales</taxon>
        <taxon>Sphingomonadaceae</taxon>
        <taxon>Novosphingobium</taxon>
    </lineage>
</organism>
<comment type="caution">
    <text evidence="2">The sequence shown here is derived from an EMBL/GenBank/DDBJ whole genome shotgun (WGS) entry which is preliminary data.</text>
</comment>
<reference evidence="2 3" key="1">
    <citation type="journal article" date="2012" name="J. Bacteriol.">
        <title>Genome sequence of benzo(a)pyrene-degrading bacterium Novosphingobium pentaromativorans US6-1.</title>
        <authorList>
            <person name="Luo Y.R."/>
            <person name="Kang S.G."/>
            <person name="Kim S.J."/>
            <person name="Kim M.R."/>
            <person name="Li N."/>
            <person name="Lee J.H."/>
            <person name="Kwon K.K."/>
        </authorList>
    </citation>
    <scope>NUCLEOTIDE SEQUENCE [LARGE SCALE GENOMIC DNA]</scope>
    <source>
        <strain evidence="2 3">US6-1</strain>
    </source>
</reference>
<feature type="transmembrane region" description="Helical" evidence="1">
    <location>
        <begin position="21"/>
        <end position="42"/>
    </location>
</feature>
<proteinExistence type="predicted"/>
<dbReference type="Proteomes" id="UP000004030">
    <property type="component" value="Unassembled WGS sequence"/>
</dbReference>
<evidence type="ECO:0000256" key="1">
    <source>
        <dbReference type="SAM" id="Phobius"/>
    </source>
</evidence>
<evidence type="ECO:0000313" key="3">
    <source>
        <dbReference type="Proteomes" id="UP000004030"/>
    </source>
</evidence>
<protein>
    <submittedName>
        <fullName evidence="2">Uncharacterized protein</fullName>
    </submittedName>
</protein>
<dbReference type="AlphaFoldDB" id="G6EDM8"/>
<gene>
    <name evidence="2" type="ORF">NSU_2449</name>
</gene>
<sequence>MAKDNHRGRALIAMTAINPEFGIAINSMNILLAVNRIMTFLLRDLTSLSQPLIC</sequence>
<evidence type="ECO:0000313" key="2">
    <source>
        <dbReference type="EMBL" id="EHJ60516.1"/>
    </source>
</evidence>
<keyword evidence="1" id="KW-0472">Membrane</keyword>
<name>G6EDM8_9SPHN</name>
<accession>G6EDM8</accession>
<dbReference type="EMBL" id="AGFM01000037">
    <property type="protein sequence ID" value="EHJ60516.1"/>
    <property type="molecule type" value="Genomic_DNA"/>
</dbReference>
<keyword evidence="1" id="KW-0812">Transmembrane</keyword>
<keyword evidence="3" id="KW-1185">Reference proteome</keyword>
<keyword evidence="1" id="KW-1133">Transmembrane helix</keyword>